<gene>
    <name evidence="14" type="ORF">SAMN04488567_1786</name>
</gene>
<comment type="pathway">
    <text evidence="3 12">Cofactor biosynthesis; tetrahydrofolate biosynthesis; 7,8-dihydrofolate from 2-amino-4-hydroxy-6-hydroxymethyl-7,8-dihydropteridine diphosphate and 4-aminobenzoate: step 1/2.</text>
</comment>
<dbReference type="EMBL" id="FNAT01000002">
    <property type="protein sequence ID" value="SDE46463.1"/>
    <property type="molecule type" value="Genomic_DNA"/>
</dbReference>
<dbReference type="GO" id="GO:0046872">
    <property type="term" value="F:metal ion binding"/>
    <property type="evidence" value="ECO:0007669"/>
    <property type="project" value="UniProtKB-KW"/>
</dbReference>
<dbReference type="GO" id="GO:0046656">
    <property type="term" value="P:folic acid biosynthetic process"/>
    <property type="evidence" value="ECO:0007669"/>
    <property type="project" value="UniProtKB-KW"/>
</dbReference>
<dbReference type="GO" id="GO:0046654">
    <property type="term" value="P:tetrahydrofolate biosynthetic process"/>
    <property type="evidence" value="ECO:0007669"/>
    <property type="project" value="UniProtKB-UniPathway"/>
</dbReference>
<reference evidence="15" key="1">
    <citation type="submission" date="2016-10" db="EMBL/GenBank/DDBJ databases">
        <authorList>
            <person name="Varghese N."/>
            <person name="Submissions S."/>
        </authorList>
    </citation>
    <scope>NUCLEOTIDE SEQUENCE [LARGE SCALE GENOMIC DNA]</scope>
    <source>
        <strain evidence="15">DSM 21424</strain>
    </source>
</reference>
<comment type="cofactor">
    <cofactor evidence="2 12">
        <name>Mg(2+)</name>
        <dbReference type="ChEBI" id="CHEBI:18420"/>
    </cofactor>
</comment>
<dbReference type="InterPro" id="IPR045031">
    <property type="entry name" value="DHP_synth-like"/>
</dbReference>
<accession>A0A1G7D4P4</accession>
<keyword evidence="8 12" id="KW-0479">Metal-binding</keyword>
<keyword evidence="10 12" id="KW-0289">Folate biosynthesis</keyword>
<evidence type="ECO:0000256" key="8">
    <source>
        <dbReference type="ARBA" id="ARBA00022723"/>
    </source>
</evidence>
<dbReference type="InterPro" id="IPR006390">
    <property type="entry name" value="DHP_synth_dom"/>
</dbReference>
<dbReference type="PROSITE" id="PS00793">
    <property type="entry name" value="DHPS_2"/>
    <property type="match status" value="1"/>
</dbReference>
<organism evidence="14 15">
    <name type="scientific">Limimaricola pyoseonensis</name>
    <dbReference type="NCBI Taxonomy" id="521013"/>
    <lineage>
        <taxon>Bacteria</taxon>
        <taxon>Pseudomonadati</taxon>
        <taxon>Pseudomonadota</taxon>
        <taxon>Alphaproteobacteria</taxon>
        <taxon>Rhodobacterales</taxon>
        <taxon>Paracoccaceae</taxon>
        <taxon>Limimaricola</taxon>
    </lineage>
</organism>
<dbReference type="InterPro" id="IPR011005">
    <property type="entry name" value="Dihydropteroate_synth-like_sf"/>
</dbReference>
<dbReference type="InterPro" id="IPR000489">
    <property type="entry name" value="Pterin-binding_dom"/>
</dbReference>
<dbReference type="CDD" id="cd00739">
    <property type="entry name" value="DHPS"/>
    <property type="match status" value="1"/>
</dbReference>
<keyword evidence="15" id="KW-1185">Reference proteome</keyword>
<dbReference type="PROSITE" id="PS50972">
    <property type="entry name" value="PTERIN_BINDING"/>
    <property type="match status" value="1"/>
</dbReference>
<dbReference type="PROSITE" id="PS00792">
    <property type="entry name" value="DHPS_1"/>
    <property type="match status" value="1"/>
</dbReference>
<name>A0A1G7D4P4_9RHOB</name>
<dbReference type="Pfam" id="PF00809">
    <property type="entry name" value="Pterin_bind"/>
    <property type="match status" value="1"/>
</dbReference>
<dbReference type="Proteomes" id="UP000198922">
    <property type="component" value="Unassembled WGS sequence"/>
</dbReference>
<dbReference type="NCBIfam" id="TIGR01496">
    <property type="entry name" value="DHPS"/>
    <property type="match status" value="1"/>
</dbReference>
<evidence type="ECO:0000259" key="13">
    <source>
        <dbReference type="PROSITE" id="PS50972"/>
    </source>
</evidence>
<dbReference type="PANTHER" id="PTHR20941">
    <property type="entry name" value="FOLATE SYNTHESIS PROTEINS"/>
    <property type="match status" value="1"/>
</dbReference>
<evidence type="ECO:0000256" key="10">
    <source>
        <dbReference type="ARBA" id="ARBA00022909"/>
    </source>
</evidence>
<evidence type="ECO:0000256" key="3">
    <source>
        <dbReference type="ARBA" id="ARBA00004763"/>
    </source>
</evidence>
<dbReference type="STRING" id="521013.SAMN04488567_1786"/>
<evidence type="ECO:0000313" key="15">
    <source>
        <dbReference type="Proteomes" id="UP000198922"/>
    </source>
</evidence>
<keyword evidence="9 12" id="KW-0460">Magnesium</keyword>
<dbReference type="GO" id="GO:0004156">
    <property type="term" value="F:dihydropteroate synthase activity"/>
    <property type="evidence" value="ECO:0007669"/>
    <property type="project" value="UniProtKB-EC"/>
</dbReference>
<evidence type="ECO:0000256" key="5">
    <source>
        <dbReference type="ARBA" id="ARBA00012458"/>
    </source>
</evidence>
<dbReference type="OrthoDB" id="9811744at2"/>
<keyword evidence="7 12" id="KW-0808">Transferase</keyword>
<dbReference type="RefSeq" id="WP_090111132.1">
    <property type="nucleotide sequence ID" value="NZ_FNAT01000002.1"/>
</dbReference>
<protein>
    <recommendedName>
        <fullName evidence="6 12">Dihydropteroate synthase</fullName>
        <shortName evidence="12">DHPS</shortName>
        <ecNumber evidence="5 12">2.5.1.15</ecNumber>
    </recommendedName>
    <alternativeName>
        <fullName evidence="11 12">Dihydropteroate pyrophosphorylase</fullName>
    </alternativeName>
</protein>
<dbReference type="PANTHER" id="PTHR20941:SF1">
    <property type="entry name" value="FOLIC ACID SYNTHESIS PROTEIN FOL1"/>
    <property type="match status" value="1"/>
</dbReference>
<dbReference type="AlphaFoldDB" id="A0A1G7D4P4"/>
<dbReference type="FunFam" id="3.20.20.20:FF:000006">
    <property type="entry name" value="Dihydropteroate synthase"/>
    <property type="match status" value="1"/>
</dbReference>
<evidence type="ECO:0000256" key="11">
    <source>
        <dbReference type="ARBA" id="ARBA00030193"/>
    </source>
</evidence>
<dbReference type="GO" id="GO:0005829">
    <property type="term" value="C:cytosol"/>
    <property type="evidence" value="ECO:0007669"/>
    <property type="project" value="TreeGrafter"/>
</dbReference>
<sequence length="333" mass="34883">MSRPPAPLPLWPIGPERGLPLAGIAGARFSEALGADGQLIAAADLAPDLQGRLSARRPDLCGLPLDRPRIMGILNVTPDSFSDGGDHARRADALARARALVAEGAEILDIGGESTRPGAQAVPVAEEIARVVPLVAELRAAGLSTPISVDTRKAEVARAALAEGADMVNDVSALGYDPDLAHVVAEAGVPLCLMHAKGSPAEMQDAPRYSDVTAEVWDMLEARIRAAQAAGIDRAKLLVDPGIGFGKDLQHNLTLLRALPVYHGFGLPLLLGVSRKRFIGTIADVAAPKDRVPGSVAVALAAAQQGVHVLRVHDVSDTRQALRLHRAMMGQDE</sequence>
<dbReference type="EC" id="2.5.1.15" evidence="5 12"/>
<dbReference type="SUPFAM" id="SSF51717">
    <property type="entry name" value="Dihydropteroate synthetase-like"/>
    <property type="match status" value="1"/>
</dbReference>
<evidence type="ECO:0000256" key="1">
    <source>
        <dbReference type="ARBA" id="ARBA00000012"/>
    </source>
</evidence>
<evidence type="ECO:0000256" key="4">
    <source>
        <dbReference type="ARBA" id="ARBA00009503"/>
    </source>
</evidence>
<feature type="domain" description="Pterin-binding" evidence="13">
    <location>
        <begin position="68"/>
        <end position="323"/>
    </location>
</feature>
<comment type="catalytic activity">
    <reaction evidence="1">
        <text>(7,8-dihydropterin-6-yl)methyl diphosphate + 4-aminobenzoate = 7,8-dihydropteroate + diphosphate</text>
        <dbReference type="Rhea" id="RHEA:19949"/>
        <dbReference type="ChEBI" id="CHEBI:17836"/>
        <dbReference type="ChEBI" id="CHEBI:17839"/>
        <dbReference type="ChEBI" id="CHEBI:33019"/>
        <dbReference type="ChEBI" id="CHEBI:72950"/>
        <dbReference type="EC" id="2.5.1.15"/>
    </reaction>
</comment>
<comment type="similarity">
    <text evidence="4 12">Belongs to the DHPS family.</text>
</comment>
<evidence type="ECO:0000256" key="12">
    <source>
        <dbReference type="RuleBase" id="RU361205"/>
    </source>
</evidence>
<dbReference type="UniPathway" id="UPA00077">
    <property type="reaction ID" value="UER00156"/>
</dbReference>
<evidence type="ECO:0000256" key="2">
    <source>
        <dbReference type="ARBA" id="ARBA00001946"/>
    </source>
</evidence>
<comment type="function">
    <text evidence="12">Catalyzes the condensation of para-aminobenzoate (pABA) with 6-hydroxymethyl-7,8-dihydropterin diphosphate (DHPt-PP) to form 7,8-dihydropteroate (H2Pte), the immediate precursor of folate derivatives.</text>
</comment>
<evidence type="ECO:0000313" key="14">
    <source>
        <dbReference type="EMBL" id="SDE46463.1"/>
    </source>
</evidence>
<evidence type="ECO:0000256" key="6">
    <source>
        <dbReference type="ARBA" id="ARBA00016919"/>
    </source>
</evidence>
<evidence type="ECO:0000256" key="7">
    <source>
        <dbReference type="ARBA" id="ARBA00022679"/>
    </source>
</evidence>
<dbReference type="Gene3D" id="3.20.20.20">
    <property type="entry name" value="Dihydropteroate synthase-like"/>
    <property type="match status" value="1"/>
</dbReference>
<evidence type="ECO:0000256" key="9">
    <source>
        <dbReference type="ARBA" id="ARBA00022842"/>
    </source>
</evidence>
<proteinExistence type="inferred from homology"/>